<evidence type="ECO:0000313" key="1">
    <source>
        <dbReference type="EMBL" id="AFA49244.1"/>
    </source>
</evidence>
<evidence type="ECO:0000313" key="2">
    <source>
        <dbReference type="Proteomes" id="UP000007177"/>
    </source>
</evidence>
<reference evidence="1 2" key="2">
    <citation type="journal article" date="2012" name="PLoS ONE">
        <title>An ancient pathway combining carbon dioxide fixation with the generation and utilization of a sodium ion gradient for ATP synthesis.</title>
        <authorList>
            <person name="Poehlein A."/>
            <person name="Schmidt S."/>
            <person name="Kaster A.K."/>
            <person name="Goenrich M."/>
            <person name="Vollmers J."/>
            <person name="Thurmer A."/>
            <person name="Bertsch J."/>
            <person name="Schuchmann K."/>
            <person name="Voigt B."/>
            <person name="Hecker M."/>
            <person name="Daniel R."/>
            <person name="Thauer R.K."/>
            <person name="Gottschalk G."/>
            <person name="Muller V."/>
        </authorList>
    </citation>
    <scope>NUCLEOTIDE SEQUENCE [LARGE SCALE GENOMIC DNA]</scope>
    <source>
        <strain evidence="2">ATCC 29683 / DSM 1030 / JCM 2381 / KCTC 1655 / WB1</strain>
    </source>
</reference>
<dbReference type="SUPFAM" id="SSF53383">
    <property type="entry name" value="PLP-dependent transferases"/>
    <property type="match status" value="1"/>
</dbReference>
<sequence length="348" mass="40414">MRKMIFTPIGGEFWYDKNIVTKCSETVSGYFLNGGRSSLSCICKYLRQVGKNNIMVPSYLCPTILDVFDNERMNYMFYDINEDFSINISSIEKNIGQVESIMFINYFGLSLSDIEMMYLTSLKNNNKVLIEDKVHTISNQYFGDFAFNSFRKFLPISGSLLQTDINIGTIINDLEMNESYIDQIKKARALKTDCIVNNKGSEEGYLLAFKLAESLYYQKFAYGSPSEKALLEKINFVKIKRIRNKNYKYLQNLLMGIEDIKIIFKDIGSKTPLGLPIYVTENKREVILNRLKLKQIYLPVHWNLKSEKRIKNNTTKIMSDRIITLIIDQRYKLTDLDRLVCEIETILG</sequence>
<dbReference type="STRING" id="931626.Awo_c24870"/>
<dbReference type="eggNOG" id="COG0399">
    <property type="taxonomic scope" value="Bacteria"/>
</dbReference>
<gene>
    <name evidence="1" type="primary">rffA2</name>
    <name evidence="1" type="ordered locus">Awo_c24870</name>
</gene>
<dbReference type="AlphaFoldDB" id="H6LDT0"/>
<dbReference type="InterPro" id="IPR015424">
    <property type="entry name" value="PyrdxlP-dep_Trfase"/>
</dbReference>
<dbReference type="InterPro" id="IPR015421">
    <property type="entry name" value="PyrdxlP-dep_Trfase_major"/>
</dbReference>
<dbReference type="OrthoDB" id="8955051at2"/>
<keyword evidence="2" id="KW-1185">Reference proteome</keyword>
<dbReference type="RefSeq" id="WP_014356844.1">
    <property type="nucleotide sequence ID" value="NC_016894.1"/>
</dbReference>
<dbReference type="EMBL" id="CP002987">
    <property type="protein sequence ID" value="AFA49244.1"/>
    <property type="molecule type" value="Genomic_DNA"/>
</dbReference>
<protein>
    <submittedName>
        <fullName evidence="1">Lipopolysaccharide biosynthesis protein RffA2</fullName>
    </submittedName>
</protein>
<dbReference type="KEGG" id="awo:Awo_c24870"/>
<dbReference type="Proteomes" id="UP000007177">
    <property type="component" value="Chromosome"/>
</dbReference>
<dbReference type="HOGENOM" id="CLU_059313_1_0_9"/>
<reference evidence="2" key="1">
    <citation type="submission" date="2011-07" db="EMBL/GenBank/DDBJ databases">
        <title>Complete genome sequence of Acetobacterium woodii.</title>
        <authorList>
            <person name="Poehlein A."/>
            <person name="Schmidt S."/>
            <person name="Kaster A.-K."/>
            <person name="Goenrich M."/>
            <person name="Vollmers J."/>
            <person name="Thuermer A."/>
            <person name="Gottschalk G."/>
            <person name="Thauer R.K."/>
            <person name="Daniel R."/>
            <person name="Mueller V."/>
        </authorList>
    </citation>
    <scope>NUCLEOTIDE SEQUENCE [LARGE SCALE GENOMIC DNA]</scope>
    <source>
        <strain evidence="2">ATCC 29683 / DSM 1030 / JCM 2381 / KCTC 1655 / WB1</strain>
    </source>
</reference>
<proteinExistence type="predicted"/>
<accession>H6LDT0</accession>
<organism evidence="1 2">
    <name type="scientific">Acetobacterium woodii (strain ATCC 29683 / DSM 1030 / JCM 2381 / KCTC 1655 / WB1)</name>
    <dbReference type="NCBI Taxonomy" id="931626"/>
    <lineage>
        <taxon>Bacteria</taxon>
        <taxon>Bacillati</taxon>
        <taxon>Bacillota</taxon>
        <taxon>Clostridia</taxon>
        <taxon>Eubacteriales</taxon>
        <taxon>Eubacteriaceae</taxon>
        <taxon>Acetobacterium</taxon>
    </lineage>
</organism>
<dbReference type="Gene3D" id="3.40.640.10">
    <property type="entry name" value="Type I PLP-dependent aspartate aminotransferase-like (Major domain)"/>
    <property type="match status" value="1"/>
</dbReference>
<name>H6LDT0_ACEWD</name>